<sequence>MNASSKSPAATDFFTIDALCQPEQETPGAFDALTRLAMRLFKVPVALISIVQEERDRQYFLSHQGLGEPWRGQRQTPLSHSFCQHVKREGKPLMVSDARVHPLVADNRAVDELNVIAYLGVPIIAPEGSPAGALCVIENQVREWTETELETLKDLAHCVNDEILLRAMLALNETQLKRSLRYNAMRESIAMAFMSPDLPVHTRFEELLRASCKALGMKAGRICKTGCGQVEPIFDHDEQGHIAALERRTDFKALTSEVIRECRHVAFDDLGKSHTPDGLCGSYAGTPLILNGVLHGVVEFFSDEPRSQTWSEEEFSILSIVSMFATAHLSVFGQIKNLKQSEEALLHYIAQQRQPVAAS</sequence>
<dbReference type="PANTHER" id="PTHR43102">
    <property type="entry name" value="SLR1143 PROTEIN"/>
    <property type="match status" value="1"/>
</dbReference>
<evidence type="ECO:0000259" key="1">
    <source>
        <dbReference type="SMART" id="SM00065"/>
    </source>
</evidence>
<dbReference type="RefSeq" id="WP_132244310.1">
    <property type="nucleotide sequence ID" value="NZ_SLZU01000005.1"/>
</dbReference>
<dbReference type="InterPro" id="IPR029016">
    <property type="entry name" value="GAF-like_dom_sf"/>
</dbReference>
<proteinExistence type="predicted"/>
<gene>
    <name evidence="2" type="ORF">EDD52_10588</name>
</gene>
<accession>A0A4R3JFD7</accession>
<dbReference type="InterPro" id="IPR003018">
    <property type="entry name" value="GAF"/>
</dbReference>
<dbReference type="Pfam" id="PF01590">
    <property type="entry name" value="GAF"/>
    <property type="match status" value="2"/>
</dbReference>
<organism evidence="2 3">
    <name type="scientific">Primorskyibacter sedentarius</name>
    <dbReference type="NCBI Taxonomy" id="745311"/>
    <lineage>
        <taxon>Bacteria</taxon>
        <taxon>Pseudomonadati</taxon>
        <taxon>Pseudomonadota</taxon>
        <taxon>Alphaproteobacteria</taxon>
        <taxon>Rhodobacterales</taxon>
        <taxon>Roseobacteraceae</taxon>
        <taxon>Primorskyibacter</taxon>
    </lineage>
</organism>
<evidence type="ECO:0000313" key="3">
    <source>
        <dbReference type="Proteomes" id="UP000295696"/>
    </source>
</evidence>
<dbReference type="SUPFAM" id="SSF55781">
    <property type="entry name" value="GAF domain-like"/>
    <property type="match status" value="2"/>
</dbReference>
<reference evidence="2 3" key="1">
    <citation type="submission" date="2019-03" db="EMBL/GenBank/DDBJ databases">
        <title>Genomic Encyclopedia of Type Strains, Phase IV (KMG-IV): sequencing the most valuable type-strain genomes for metagenomic binning, comparative biology and taxonomic classification.</title>
        <authorList>
            <person name="Goeker M."/>
        </authorList>
    </citation>
    <scope>NUCLEOTIDE SEQUENCE [LARGE SCALE GENOMIC DNA]</scope>
    <source>
        <strain evidence="2 3">DSM 104836</strain>
    </source>
</reference>
<evidence type="ECO:0000313" key="2">
    <source>
        <dbReference type="EMBL" id="TCS64527.1"/>
    </source>
</evidence>
<dbReference type="EMBL" id="SLZU01000005">
    <property type="protein sequence ID" value="TCS64527.1"/>
    <property type="molecule type" value="Genomic_DNA"/>
</dbReference>
<dbReference type="Proteomes" id="UP000295696">
    <property type="component" value="Unassembled WGS sequence"/>
</dbReference>
<dbReference type="SMART" id="SM00065">
    <property type="entry name" value="GAF"/>
    <property type="match status" value="2"/>
</dbReference>
<dbReference type="AlphaFoldDB" id="A0A4R3JFD7"/>
<protein>
    <submittedName>
        <fullName evidence="2">GAF domain-containing protein</fullName>
    </submittedName>
</protein>
<dbReference type="PANTHER" id="PTHR43102:SF2">
    <property type="entry name" value="GAF DOMAIN-CONTAINING PROTEIN"/>
    <property type="match status" value="1"/>
</dbReference>
<dbReference type="Gene3D" id="3.30.450.40">
    <property type="match status" value="2"/>
</dbReference>
<comment type="caution">
    <text evidence="2">The sequence shown here is derived from an EMBL/GenBank/DDBJ whole genome shotgun (WGS) entry which is preliminary data.</text>
</comment>
<name>A0A4R3JFD7_9RHOB</name>
<feature type="domain" description="GAF" evidence="1">
    <location>
        <begin position="25"/>
        <end position="173"/>
    </location>
</feature>
<keyword evidence="3" id="KW-1185">Reference proteome</keyword>
<feature type="domain" description="GAF" evidence="1">
    <location>
        <begin position="199"/>
        <end position="339"/>
    </location>
</feature>
<dbReference type="OrthoDB" id="9816309at2"/>